<protein>
    <recommendedName>
        <fullName evidence="4">Lipoprotein</fullName>
    </recommendedName>
</protein>
<reference evidence="2 3" key="1">
    <citation type="submission" date="2017-08" db="EMBL/GenBank/DDBJ databases">
        <title>The Vibrio qinghaiensis sp.-Q67 is a luminous bacteria isolated firstly from Qinghai lake, Qinghai province, China, which has been proved to be very sensitive to detect environmental and food pollutants. Therefore, complete genome analysis of V. qinghaiensis sp.-Q67 highlights the potential application of this strain on detection of hazards in the contaminated environments.</title>
        <authorList>
            <person name="Gong L."/>
        </authorList>
    </citation>
    <scope>NUCLEOTIDE SEQUENCE [LARGE SCALE GENOMIC DNA]</scope>
    <source>
        <strain evidence="2 3">Q67</strain>
    </source>
</reference>
<proteinExistence type="predicted"/>
<accession>A0A223MUN9</accession>
<name>A0A223MUN9_9VIBR</name>
<keyword evidence="1" id="KW-0732">Signal</keyword>
<dbReference type="AlphaFoldDB" id="A0A223MUN9"/>
<dbReference type="Proteomes" id="UP000215148">
    <property type="component" value="Chromosome 1"/>
</dbReference>
<dbReference type="PROSITE" id="PS51257">
    <property type="entry name" value="PROKAR_LIPOPROTEIN"/>
    <property type="match status" value="1"/>
</dbReference>
<evidence type="ECO:0008006" key="4">
    <source>
        <dbReference type="Google" id="ProtNLM"/>
    </source>
</evidence>
<feature type="chain" id="PRO_5012849892" description="Lipoprotein" evidence="1">
    <location>
        <begin position="21"/>
        <end position="342"/>
    </location>
</feature>
<dbReference type="EMBL" id="CP022741">
    <property type="protein sequence ID" value="ASU21234.1"/>
    <property type="molecule type" value="Genomic_DNA"/>
</dbReference>
<keyword evidence="3" id="KW-1185">Reference proteome</keyword>
<evidence type="ECO:0000313" key="3">
    <source>
        <dbReference type="Proteomes" id="UP000215148"/>
    </source>
</evidence>
<evidence type="ECO:0000256" key="1">
    <source>
        <dbReference type="SAM" id="SignalP"/>
    </source>
</evidence>
<dbReference type="RefSeq" id="WP_094499511.1">
    <property type="nucleotide sequence ID" value="NZ_CAWNHI010000001.1"/>
</dbReference>
<sequence length="342" mass="37834">MKVLHCSALLLTTLMLQACATHNASQPPAVPMASLDNPSSIKAQSFIMRGEVVVGHEAQTFTPCGSNQQYWLALTPQQTQQALSLARSPYQPLYGELIGTLSAPSRTGFDADSSARFNVTSINMLSAENPKRCNQPLKSTRAFGNEPSWSIHFEGKNLNFQTISGETQTFAITKSQLSETKREYQINQGSLLLTQKMCSDGMSDSLYGWSSTLKVGEKSYQGCATLGNSDATLPWVGAYYATSTQNRDFTIRLQLNADHTASTHYDYNDGQPSTVEKGFWQPLNLNQIQVVMTRHQQQYLLSERIFTRNGHQLKAEKEKVGDVLYPIANGGLTLFSENIETP</sequence>
<evidence type="ECO:0000313" key="2">
    <source>
        <dbReference type="EMBL" id="ASU21234.1"/>
    </source>
</evidence>
<gene>
    <name evidence="2" type="ORF">CCZ37_00665</name>
</gene>
<organism evidence="2 3">
    <name type="scientific">Vibrio qinghaiensis</name>
    <dbReference type="NCBI Taxonomy" id="2025808"/>
    <lineage>
        <taxon>Bacteria</taxon>
        <taxon>Pseudomonadati</taxon>
        <taxon>Pseudomonadota</taxon>
        <taxon>Gammaproteobacteria</taxon>
        <taxon>Vibrionales</taxon>
        <taxon>Vibrionaceae</taxon>
        <taxon>Vibrio</taxon>
    </lineage>
</organism>
<feature type="signal peptide" evidence="1">
    <location>
        <begin position="1"/>
        <end position="20"/>
    </location>
</feature>
<dbReference type="KEGG" id="vqi:CCZ37_00665"/>